<proteinExistence type="predicted"/>
<protein>
    <submittedName>
        <fullName evidence="1">Uncharacterized protein</fullName>
    </submittedName>
</protein>
<dbReference type="Proteomes" id="UP000011713">
    <property type="component" value="Unassembled WGS sequence"/>
</dbReference>
<dbReference type="InParanoid" id="M4BJ32"/>
<organism evidence="1 2">
    <name type="scientific">Hyaloperonospora arabidopsidis (strain Emoy2)</name>
    <name type="common">Downy mildew agent</name>
    <name type="synonym">Peronospora arabidopsidis</name>
    <dbReference type="NCBI Taxonomy" id="559515"/>
    <lineage>
        <taxon>Eukaryota</taxon>
        <taxon>Sar</taxon>
        <taxon>Stramenopiles</taxon>
        <taxon>Oomycota</taxon>
        <taxon>Peronosporomycetes</taxon>
        <taxon>Peronosporales</taxon>
        <taxon>Peronosporaceae</taxon>
        <taxon>Hyaloperonospora</taxon>
    </lineage>
</organism>
<dbReference type="VEuPathDB" id="FungiDB:HpaG806409"/>
<dbReference type="AlphaFoldDB" id="M4BJ32"/>
<name>M4BJ32_HYAAE</name>
<evidence type="ECO:0000313" key="2">
    <source>
        <dbReference type="Proteomes" id="UP000011713"/>
    </source>
</evidence>
<accession>M4BJ32</accession>
<keyword evidence="2" id="KW-1185">Reference proteome</keyword>
<dbReference type="EMBL" id="JH598312">
    <property type="status" value="NOT_ANNOTATED_CDS"/>
    <property type="molecule type" value="Genomic_DNA"/>
</dbReference>
<dbReference type="HOGENOM" id="CLU_2983186_0_0_1"/>
<reference evidence="2" key="1">
    <citation type="journal article" date="2010" name="Science">
        <title>Signatures of adaptation to obligate biotrophy in the Hyaloperonospora arabidopsidis genome.</title>
        <authorList>
            <person name="Baxter L."/>
            <person name="Tripathy S."/>
            <person name="Ishaque N."/>
            <person name="Boot N."/>
            <person name="Cabral A."/>
            <person name="Kemen E."/>
            <person name="Thines M."/>
            <person name="Ah-Fong A."/>
            <person name="Anderson R."/>
            <person name="Badejoko W."/>
            <person name="Bittner-Eddy P."/>
            <person name="Boore J.L."/>
            <person name="Chibucos M.C."/>
            <person name="Coates M."/>
            <person name="Dehal P."/>
            <person name="Delehaunty K."/>
            <person name="Dong S."/>
            <person name="Downton P."/>
            <person name="Dumas B."/>
            <person name="Fabro G."/>
            <person name="Fronick C."/>
            <person name="Fuerstenberg S.I."/>
            <person name="Fulton L."/>
            <person name="Gaulin E."/>
            <person name="Govers F."/>
            <person name="Hughes L."/>
            <person name="Humphray S."/>
            <person name="Jiang R.H."/>
            <person name="Judelson H."/>
            <person name="Kamoun S."/>
            <person name="Kyung K."/>
            <person name="Meijer H."/>
            <person name="Minx P."/>
            <person name="Morris P."/>
            <person name="Nelson J."/>
            <person name="Phuntumart V."/>
            <person name="Qutob D."/>
            <person name="Rehmany A."/>
            <person name="Rougon-Cardoso A."/>
            <person name="Ryden P."/>
            <person name="Torto-Alalibo T."/>
            <person name="Studholme D."/>
            <person name="Wang Y."/>
            <person name="Win J."/>
            <person name="Wood J."/>
            <person name="Clifton S.W."/>
            <person name="Rogers J."/>
            <person name="Van den Ackerveken G."/>
            <person name="Jones J.D."/>
            <person name="McDowell J.M."/>
            <person name="Beynon J."/>
            <person name="Tyler B.M."/>
        </authorList>
    </citation>
    <scope>NUCLEOTIDE SEQUENCE [LARGE SCALE GENOMIC DNA]</scope>
    <source>
        <strain evidence="2">Emoy2</strain>
    </source>
</reference>
<evidence type="ECO:0000313" key="1">
    <source>
        <dbReference type="EnsemblProtists" id="HpaP806409"/>
    </source>
</evidence>
<reference evidence="1" key="2">
    <citation type="submission" date="2015-06" db="UniProtKB">
        <authorList>
            <consortium name="EnsemblProtists"/>
        </authorList>
    </citation>
    <scope>IDENTIFICATION</scope>
    <source>
        <strain evidence="1">Emoy2</strain>
    </source>
</reference>
<dbReference type="EnsemblProtists" id="HpaT806409">
    <property type="protein sequence ID" value="HpaP806409"/>
    <property type="gene ID" value="HpaG806409"/>
</dbReference>
<sequence>MAHMLGMVSVNPTPDTPYLAMRAKTTPSEDSRRKTLIYWHLLNCAYNADQHDDIYGAR</sequence>